<evidence type="ECO:0000313" key="1">
    <source>
        <dbReference type="EMBL" id="NOH35638.1"/>
    </source>
</evidence>
<dbReference type="Pfam" id="PF11112">
    <property type="entry name" value="PyocinActivator"/>
    <property type="match status" value="1"/>
</dbReference>
<dbReference type="RefSeq" id="WP_171368988.1">
    <property type="nucleotide sequence ID" value="NZ_VTXW01000025.1"/>
</dbReference>
<reference evidence="1 2" key="1">
    <citation type="submission" date="2019-09" db="EMBL/GenBank/DDBJ databases">
        <title>Draft genome sequencing and comparative genomics of hatchery-associated Vibrios.</title>
        <authorList>
            <person name="Kehlet-Delgado H."/>
            <person name="Mueller R.S."/>
        </authorList>
    </citation>
    <scope>NUCLEOTIDE SEQUENCE [LARGE SCALE GENOMIC DNA]</scope>
    <source>
        <strain evidence="1 2">00-90-10</strain>
    </source>
</reference>
<gene>
    <name evidence="1" type="ORF">F0245_20130</name>
</gene>
<dbReference type="EMBL" id="VTXW01000025">
    <property type="protein sequence ID" value="NOH35638.1"/>
    <property type="molecule type" value="Genomic_DNA"/>
</dbReference>
<protein>
    <recommendedName>
        <fullName evidence="3">Pyocin activator protein PrtN</fullName>
    </recommendedName>
</protein>
<proteinExistence type="predicted"/>
<accession>A0A7Y3YSQ5</accession>
<organism evidence="1 2">
    <name type="scientific">Vibrio chagasii</name>
    <dbReference type="NCBI Taxonomy" id="170679"/>
    <lineage>
        <taxon>Bacteria</taxon>
        <taxon>Pseudomonadati</taxon>
        <taxon>Pseudomonadota</taxon>
        <taxon>Gammaproteobacteria</taxon>
        <taxon>Vibrionales</taxon>
        <taxon>Vibrionaceae</taxon>
        <taxon>Vibrio</taxon>
    </lineage>
</organism>
<name>A0A7Y3YSQ5_9VIBR</name>
<evidence type="ECO:0000313" key="2">
    <source>
        <dbReference type="Proteomes" id="UP000525336"/>
    </source>
</evidence>
<dbReference type="AlphaFoldDB" id="A0A7Y3YSQ5"/>
<dbReference type="Proteomes" id="UP000525336">
    <property type="component" value="Unassembled WGS sequence"/>
</dbReference>
<dbReference type="GO" id="GO:0006355">
    <property type="term" value="P:regulation of DNA-templated transcription"/>
    <property type="evidence" value="ECO:0007669"/>
    <property type="project" value="InterPro"/>
</dbReference>
<sequence length="91" mass="10220">MNEQALKKRIVLVTQQYGAEIPVKNICQRYFNCSVKTANERIKARTFALPAFRTTGTNSGDFFVAAEDLAELIETQRANAKAEWEAANSIH</sequence>
<dbReference type="InterPro" id="IPR020518">
    <property type="entry name" value="Tscrpt_reg_PrtN"/>
</dbReference>
<comment type="caution">
    <text evidence="1">The sequence shown here is derived from an EMBL/GenBank/DDBJ whole genome shotgun (WGS) entry which is preliminary data.</text>
</comment>
<evidence type="ECO:0008006" key="3">
    <source>
        <dbReference type="Google" id="ProtNLM"/>
    </source>
</evidence>